<accession>A0AAT9HGG9</accession>
<reference evidence="7" key="2">
    <citation type="submission" date="2024-07" db="EMBL/GenBank/DDBJ databases">
        <title>Streptomyces haneummycinica sp. nov., a new antibiotic-producing actinobacterium isolated from marine sediment.</title>
        <authorList>
            <person name="Uemura M."/>
            <person name="Hamada M."/>
            <person name="Hirano S."/>
            <person name="Kobayashi K."/>
            <person name="Ohshiro T."/>
            <person name="Kobayashi T."/>
            <person name="Terahara T."/>
        </authorList>
    </citation>
    <scope>NUCLEOTIDE SEQUENCE</scope>
    <source>
        <strain evidence="7">KM77-8</strain>
    </source>
</reference>
<feature type="transmembrane region" description="Helical" evidence="6">
    <location>
        <begin position="40"/>
        <end position="62"/>
    </location>
</feature>
<dbReference type="EMBL" id="AP035768">
    <property type="protein sequence ID" value="BFO16423.1"/>
    <property type="molecule type" value="Genomic_DNA"/>
</dbReference>
<evidence type="ECO:0008006" key="8">
    <source>
        <dbReference type="Google" id="ProtNLM"/>
    </source>
</evidence>
<dbReference type="SUPFAM" id="SSF161098">
    <property type="entry name" value="MetI-like"/>
    <property type="match status" value="1"/>
</dbReference>
<proteinExistence type="predicted"/>
<dbReference type="InterPro" id="IPR035906">
    <property type="entry name" value="MetI-like_sf"/>
</dbReference>
<comment type="subcellular location">
    <subcellularLocation>
        <location evidence="1">Membrane</location>
        <topology evidence="1">Multi-pass membrane protein</topology>
    </subcellularLocation>
</comment>
<gene>
    <name evidence="7" type="ORF">SHKM778_28110</name>
</gene>
<dbReference type="AlphaFoldDB" id="A0AAT9HGG9"/>
<evidence type="ECO:0000256" key="2">
    <source>
        <dbReference type="ARBA" id="ARBA00022692"/>
    </source>
</evidence>
<reference evidence="7" key="1">
    <citation type="submission" date="2024-06" db="EMBL/GenBank/DDBJ databases">
        <authorList>
            <consortium name="consrtm"/>
            <person name="Uemura M."/>
            <person name="Terahara T."/>
        </authorList>
    </citation>
    <scope>NUCLEOTIDE SEQUENCE</scope>
    <source>
        <strain evidence="7">KM77-8</strain>
    </source>
</reference>
<dbReference type="Gene3D" id="1.10.3720.10">
    <property type="entry name" value="MetI-like"/>
    <property type="match status" value="1"/>
</dbReference>
<evidence type="ECO:0000256" key="1">
    <source>
        <dbReference type="ARBA" id="ARBA00004141"/>
    </source>
</evidence>
<keyword evidence="4 6" id="KW-0472">Membrane</keyword>
<evidence type="ECO:0000256" key="6">
    <source>
        <dbReference type="SAM" id="Phobius"/>
    </source>
</evidence>
<sequence>MSAPLKESAPTGGPTPPPPPVTKSTVRPGGRRGEGVVLNVFSHGFLAVWAVLIVLPLLWLVLSSFKTDTQIGASAFGWPQNWDLGVFSAPGTRASGTTSPAR</sequence>
<evidence type="ECO:0000256" key="4">
    <source>
        <dbReference type="ARBA" id="ARBA00023136"/>
    </source>
</evidence>
<feature type="region of interest" description="Disordered" evidence="5">
    <location>
        <begin position="1"/>
        <end position="29"/>
    </location>
</feature>
<name>A0AAT9HGG9_9ACTN</name>
<keyword evidence="2 6" id="KW-0812">Transmembrane</keyword>
<keyword evidence="3 6" id="KW-1133">Transmembrane helix</keyword>
<dbReference type="GO" id="GO:0016020">
    <property type="term" value="C:membrane"/>
    <property type="evidence" value="ECO:0007669"/>
    <property type="project" value="UniProtKB-SubCell"/>
</dbReference>
<evidence type="ECO:0000313" key="7">
    <source>
        <dbReference type="EMBL" id="BFO16423.1"/>
    </source>
</evidence>
<evidence type="ECO:0000256" key="5">
    <source>
        <dbReference type="SAM" id="MobiDB-lite"/>
    </source>
</evidence>
<evidence type="ECO:0000256" key="3">
    <source>
        <dbReference type="ARBA" id="ARBA00022989"/>
    </source>
</evidence>
<protein>
    <recommendedName>
        <fullName evidence="8">Carbohydrate ABC transporter permease</fullName>
    </recommendedName>
</protein>
<organism evidence="7">
    <name type="scientific">Streptomyces haneummycinicus</name>
    <dbReference type="NCBI Taxonomy" id="3074435"/>
    <lineage>
        <taxon>Bacteria</taxon>
        <taxon>Bacillati</taxon>
        <taxon>Actinomycetota</taxon>
        <taxon>Actinomycetes</taxon>
        <taxon>Kitasatosporales</taxon>
        <taxon>Streptomycetaceae</taxon>
        <taxon>Streptomyces</taxon>
    </lineage>
</organism>